<comment type="caution">
    <text evidence="1">The sequence shown here is derived from an EMBL/GenBank/DDBJ whole genome shotgun (WGS) entry which is preliminary data.</text>
</comment>
<reference evidence="1 2" key="1">
    <citation type="submission" date="2018-12" db="EMBL/GenBank/DDBJ databases">
        <authorList>
            <person name="Yang Y."/>
        </authorList>
    </citation>
    <scope>NUCLEOTIDE SEQUENCE [LARGE SCALE GENOMIC DNA]</scope>
    <source>
        <strain evidence="1 2">L-25-5w-1</strain>
    </source>
</reference>
<name>A0A431VC42_9PROT</name>
<protein>
    <submittedName>
        <fullName evidence="1">DUF3164 family protein</fullName>
    </submittedName>
</protein>
<dbReference type="Proteomes" id="UP000277007">
    <property type="component" value="Unassembled WGS sequence"/>
</dbReference>
<organism evidence="1 2">
    <name type="scientific">Azospirillum griseum</name>
    <dbReference type="NCBI Taxonomy" id="2496639"/>
    <lineage>
        <taxon>Bacteria</taxon>
        <taxon>Pseudomonadati</taxon>
        <taxon>Pseudomonadota</taxon>
        <taxon>Alphaproteobacteria</taxon>
        <taxon>Rhodospirillales</taxon>
        <taxon>Azospirillaceae</taxon>
        <taxon>Azospirillum</taxon>
    </lineage>
</organism>
<dbReference type="OrthoDB" id="7554786at2"/>
<dbReference type="Pfam" id="PF11363">
    <property type="entry name" value="DUF3164"/>
    <property type="match status" value="1"/>
</dbReference>
<gene>
    <name evidence="1" type="ORF">EJ903_21540</name>
</gene>
<accession>A0A431VC42</accession>
<proteinExistence type="predicted"/>
<evidence type="ECO:0000313" key="2">
    <source>
        <dbReference type="Proteomes" id="UP000277007"/>
    </source>
</evidence>
<sequence>MESPSVSGAVSGTEPQKPAFFEDAKGRMIPARLVRYSDLLEDQFVRKLMSEAEALSDTMRAFKRLVFTDVDAFVALLHEKYDVKFGGKRGNMTFNSFDGRMQIKVQVADHMRFGPELQVAKALIDQCITEWAADTNDNIRALVEHAFRTDKEGKVNRESVLALPKLAIADARWERAMQAIADSITVESTSVYVRFYRRDSQDQPWKSVSLDLANV</sequence>
<evidence type="ECO:0000313" key="1">
    <source>
        <dbReference type="EMBL" id="RTR16190.1"/>
    </source>
</evidence>
<dbReference type="InterPro" id="IPR021505">
    <property type="entry name" value="Phage_B3_Orf6"/>
</dbReference>
<dbReference type="AlphaFoldDB" id="A0A431VC42"/>
<keyword evidence="2" id="KW-1185">Reference proteome</keyword>
<dbReference type="EMBL" id="RXMA01000027">
    <property type="protein sequence ID" value="RTR16190.1"/>
    <property type="molecule type" value="Genomic_DNA"/>
</dbReference>